<proteinExistence type="predicted"/>
<name>A0A9P6SRG8_9FUNG</name>
<comment type="caution">
    <text evidence="2">The sequence shown here is derived from an EMBL/GenBank/DDBJ whole genome shotgun (WGS) entry which is preliminary data.</text>
</comment>
<gene>
    <name evidence="2" type="ORF">BGZ65_010405</name>
</gene>
<evidence type="ECO:0000313" key="2">
    <source>
        <dbReference type="EMBL" id="KAF9994008.1"/>
    </source>
</evidence>
<keyword evidence="3" id="KW-1185">Reference proteome</keyword>
<evidence type="ECO:0000313" key="3">
    <source>
        <dbReference type="Proteomes" id="UP000749646"/>
    </source>
</evidence>
<protein>
    <submittedName>
        <fullName evidence="2">Uncharacterized protein</fullName>
    </submittedName>
</protein>
<feature type="region of interest" description="Disordered" evidence="1">
    <location>
        <begin position="1"/>
        <end position="33"/>
    </location>
</feature>
<dbReference type="AlphaFoldDB" id="A0A9P6SRG8"/>
<sequence>MDIIELPSSNGARIGDPKQNLGQSVAEKTKMKPEDADTASVTFELVRNQREQSVIQFYVLDTEFKNWLLWRSDMIICQFSAKKKPTDLRTSVP</sequence>
<accession>A0A9P6SRG8</accession>
<evidence type="ECO:0000256" key="1">
    <source>
        <dbReference type="SAM" id="MobiDB-lite"/>
    </source>
</evidence>
<organism evidence="2 3">
    <name type="scientific">Modicella reniformis</name>
    <dbReference type="NCBI Taxonomy" id="1440133"/>
    <lineage>
        <taxon>Eukaryota</taxon>
        <taxon>Fungi</taxon>
        <taxon>Fungi incertae sedis</taxon>
        <taxon>Mucoromycota</taxon>
        <taxon>Mortierellomycotina</taxon>
        <taxon>Mortierellomycetes</taxon>
        <taxon>Mortierellales</taxon>
        <taxon>Mortierellaceae</taxon>
        <taxon>Modicella</taxon>
    </lineage>
</organism>
<reference evidence="2" key="1">
    <citation type="journal article" date="2020" name="Fungal Divers.">
        <title>Resolving the Mortierellaceae phylogeny through synthesis of multi-gene phylogenetics and phylogenomics.</title>
        <authorList>
            <person name="Vandepol N."/>
            <person name="Liber J."/>
            <person name="Desiro A."/>
            <person name="Na H."/>
            <person name="Kennedy M."/>
            <person name="Barry K."/>
            <person name="Grigoriev I.V."/>
            <person name="Miller A.N."/>
            <person name="O'Donnell K."/>
            <person name="Stajich J.E."/>
            <person name="Bonito G."/>
        </authorList>
    </citation>
    <scope>NUCLEOTIDE SEQUENCE</scope>
    <source>
        <strain evidence="2">MES-2147</strain>
    </source>
</reference>
<dbReference type="EMBL" id="JAAAHW010001683">
    <property type="protein sequence ID" value="KAF9994008.1"/>
    <property type="molecule type" value="Genomic_DNA"/>
</dbReference>
<dbReference type="Proteomes" id="UP000749646">
    <property type="component" value="Unassembled WGS sequence"/>
</dbReference>